<proteinExistence type="predicted"/>
<organism evidence="1">
    <name type="scientific">Trieres chinensis</name>
    <name type="common">Marine centric diatom</name>
    <name type="synonym">Odontella sinensis</name>
    <dbReference type="NCBI Taxonomy" id="1514140"/>
    <lineage>
        <taxon>Eukaryota</taxon>
        <taxon>Sar</taxon>
        <taxon>Stramenopiles</taxon>
        <taxon>Ochrophyta</taxon>
        <taxon>Bacillariophyta</taxon>
        <taxon>Mediophyceae</taxon>
        <taxon>Biddulphiophycidae</taxon>
        <taxon>Eupodiscales</taxon>
        <taxon>Parodontellaceae</taxon>
        <taxon>Trieres</taxon>
    </lineage>
</organism>
<reference evidence="1" key="1">
    <citation type="submission" date="2021-01" db="EMBL/GenBank/DDBJ databases">
        <authorList>
            <person name="Corre E."/>
            <person name="Pelletier E."/>
            <person name="Niang G."/>
            <person name="Scheremetjew M."/>
            <person name="Finn R."/>
            <person name="Kale V."/>
            <person name="Holt S."/>
            <person name="Cochrane G."/>
            <person name="Meng A."/>
            <person name="Brown T."/>
            <person name="Cohen L."/>
        </authorList>
    </citation>
    <scope>NUCLEOTIDE SEQUENCE</scope>
    <source>
        <strain evidence="1">Grunow 1884</strain>
    </source>
</reference>
<dbReference type="AlphaFoldDB" id="A0A7S2EKD5"/>
<accession>A0A7S2EKD5</accession>
<evidence type="ECO:0000313" key="1">
    <source>
        <dbReference type="EMBL" id="CAD9340303.1"/>
    </source>
</evidence>
<dbReference type="EMBL" id="HBGO01018498">
    <property type="protein sequence ID" value="CAD9340303.1"/>
    <property type="molecule type" value="Transcribed_RNA"/>
</dbReference>
<sequence length="111" mass="11183">MVGSGMDLKVVSSVGERVGDLVIICEGSDDGKLYNLFGSLLIGKYAEDIVIMAEGVVVEVPDTEGSINGTVVCTEVDGAVGTMVSMSCGVVEAGGGVAETSLASARALFCC</sequence>
<gene>
    <name evidence="1" type="ORF">OSIN01602_LOCUS10587</name>
</gene>
<protein>
    <submittedName>
        <fullName evidence="1">Uncharacterized protein</fullName>
    </submittedName>
</protein>
<name>A0A7S2EKD5_TRICV</name>